<reference evidence="1" key="1">
    <citation type="journal article" date="2015" name="Nature">
        <title>Complex archaea that bridge the gap between prokaryotes and eukaryotes.</title>
        <authorList>
            <person name="Spang A."/>
            <person name="Saw J.H."/>
            <person name="Jorgensen S.L."/>
            <person name="Zaremba-Niedzwiedzka K."/>
            <person name="Martijn J."/>
            <person name="Lind A.E."/>
            <person name="van Eijk R."/>
            <person name="Schleper C."/>
            <person name="Guy L."/>
            <person name="Ettema T.J."/>
        </authorList>
    </citation>
    <scope>NUCLEOTIDE SEQUENCE</scope>
</reference>
<organism evidence="1">
    <name type="scientific">marine sediment metagenome</name>
    <dbReference type="NCBI Taxonomy" id="412755"/>
    <lineage>
        <taxon>unclassified sequences</taxon>
        <taxon>metagenomes</taxon>
        <taxon>ecological metagenomes</taxon>
    </lineage>
</organism>
<sequence>MKKILGFILAILLGIGIGVGEAAEKYVLVPMGGPNWSAFDPAYIQVSDDFWIGLGTSACRLVFDDQTIDEANFLDCNVGINTSTPAGILHTVLVAGRPVIFGGDALATVTGVSGTDANPTVLTVATTNGVAEGDAVIINSGTNATVGTYWVTAVVVNVSVTLDRNASSG</sequence>
<comment type="caution">
    <text evidence="1">The sequence shown here is derived from an EMBL/GenBank/DDBJ whole genome shotgun (WGS) entry which is preliminary data.</text>
</comment>
<name>A0A0F9QNX8_9ZZZZ</name>
<evidence type="ECO:0000313" key="1">
    <source>
        <dbReference type="EMBL" id="KKN14826.1"/>
    </source>
</evidence>
<dbReference type="AlphaFoldDB" id="A0A0F9QNX8"/>
<accession>A0A0F9QNX8</accession>
<gene>
    <name evidence="1" type="ORF">LCGC14_0992350</name>
</gene>
<feature type="non-terminal residue" evidence="1">
    <location>
        <position position="169"/>
    </location>
</feature>
<proteinExistence type="predicted"/>
<dbReference type="EMBL" id="LAZR01003779">
    <property type="protein sequence ID" value="KKN14826.1"/>
    <property type="molecule type" value="Genomic_DNA"/>
</dbReference>
<protein>
    <submittedName>
        <fullName evidence="1">Uncharacterized protein</fullName>
    </submittedName>
</protein>